<accession>A0ABY9TLW5</accession>
<evidence type="ECO:0000259" key="5">
    <source>
        <dbReference type="Pfam" id="PF00930"/>
    </source>
</evidence>
<feature type="chain" id="PRO_5045308497" evidence="3">
    <location>
        <begin position="29"/>
        <end position="688"/>
    </location>
</feature>
<protein>
    <submittedName>
        <fullName evidence="6">S9 family peptidase</fullName>
        <ecNumber evidence="6">3.4.-.-</ecNumber>
    </submittedName>
</protein>
<dbReference type="PANTHER" id="PTHR42776">
    <property type="entry name" value="SERINE PEPTIDASE S9 FAMILY MEMBER"/>
    <property type="match status" value="1"/>
</dbReference>
<dbReference type="InterPro" id="IPR029058">
    <property type="entry name" value="AB_hydrolase_fold"/>
</dbReference>
<dbReference type="EMBL" id="CP134146">
    <property type="protein sequence ID" value="WNC68765.1"/>
    <property type="molecule type" value="Genomic_DNA"/>
</dbReference>
<dbReference type="Gene3D" id="3.40.50.1820">
    <property type="entry name" value="alpha/beta hydrolase"/>
    <property type="match status" value="1"/>
</dbReference>
<keyword evidence="2" id="KW-0720">Serine protease</keyword>
<dbReference type="PANTHER" id="PTHR42776:SF27">
    <property type="entry name" value="DIPEPTIDYL PEPTIDASE FAMILY MEMBER 6"/>
    <property type="match status" value="1"/>
</dbReference>
<dbReference type="InterPro" id="IPR001375">
    <property type="entry name" value="Peptidase_S9_cat"/>
</dbReference>
<feature type="signal peptide" evidence="3">
    <location>
        <begin position="1"/>
        <end position="28"/>
    </location>
</feature>
<keyword evidence="7" id="KW-1185">Reference proteome</keyword>
<dbReference type="SUPFAM" id="SSF53474">
    <property type="entry name" value="alpha/beta-Hydrolases"/>
    <property type="match status" value="1"/>
</dbReference>
<keyword evidence="3" id="KW-0732">Signal</keyword>
<dbReference type="Pfam" id="PF00326">
    <property type="entry name" value="Peptidase_S9"/>
    <property type="match status" value="1"/>
</dbReference>
<reference evidence="7" key="1">
    <citation type="submission" date="2023-09" db="EMBL/GenBank/DDBJ databases">
        <authorList>
            <person name="Zhang C."/>
        </authorList>
    </citation>
    <scope>NUCLEOTIDE SEQUENCE [LARGE SCALE GENOMIC DNA]</scope>
    <source>
        <strain evidence="7">SQ345</strain>
    </source>
</reference>
<keyword evidence="1 6" id="KW-0378">Hydrolase</keyword>
<dbReference type="InterPro" id="IPR011659">
    <property type="entry name" value="WD40"/>
</dbReference>
<sequence>MKWKFRNKSLKNNLLMLIGLAITGSINAAEVVDYKDVFELEYAASPQVHPNKKTVIYERRSMDIMGDKTRSSLWQVNLDGSNHRPLLSGKESFRSPSFSPDGKRLAYTSALDGSNQLYVRWLDTGQTARVTNLQNSPGSIAWSPDGKQIAFSMFTPSKGKSLFKDMPKKPNGATWAGTATYIDTTNYREDGGGYVEPGYGHIYVVPSDGGSPRQISSGNFHHGGPINWSKDGKQIIIDADRHENWQLRPRESDVYAINVADGTFTQLTSRQGPDRQPLISPDGKHIAYLGFEDKKLSSQNAHLSVMTIDGKNSVDLTPTLDRSVGNIQWSQDSKGLYFSFDDHGQQQLGFVDLTGKLTKMKTKLGGQSLGRPYTSGDYQAVGDGRVVFTQGNPNRPADLAVVNTKGEVKKLTALNEDLFAHKTMAKVRSLTVISSLDEKSIEAWVALPPNFDPAKKYPLILEIHGGPHAAYGPNFSMEVQLMAAQGYVVVWSNPRGSTSYGEDFANLIHHNYPSNDYNDLMDVVDGVIEEGYVDQEQLFVTGGSGGGTLTAWIIGKTNRFKAAVVAKPVINWMSFSLTADGYSYFTQYWMPGMPWDNAGHLWEHSPLSLVGNVKTPTMLLTGEFDYRTPMSETEQYYQALQLQQVDSAMVKIKKAGHGIARRPSNLIQKIGNIMAWFEKYRAKEVKYR</sequence>
<organism evidence="6 7">
    <name type="scientific">Thalassotalea nanhaiensis</name>
    <dbReference type="NCBI Taxonomy" id="3065648"/>
    <lineage>
        <taxon>Bacteria</taxon>
        <taxon>Pseudomonadati</taxon>
        <taxon>Pseudomonadota</taxon>
        <taxon>Gammaproteobacteria</taxon>
        <taxon>Alteromonadales</taxon>
        <taxon>Colwelliaceae</taxon>
        <taxon>Thalassotalea</taxon>
    </lineage>
</organism>
<evidence type="ECO:0000313" key="6">
    <source>
        <dbReference type="EMBL" id="WNC68765.1"/>
    </source>
</evidence>
<evidence type="ECO:0000256" key="3">
    <source>
        <dbReference type="SAM" id="SignalP"/>
    </source>
</evidence>
<keyword evidence="2" id="KW-0645">Protease</keyword>
<dbReference type="Gene3D" id="2.120.10.30">
    <property type="entry name" value="TolB, C-terminal domain"/>
    <property type="match status" value="2"/>
</dbReference>
<dbReference type="Pfam" id="PF00930">
    <property type="entry name" value="DPPIV_N"/>
    <property type="match status" value="1"/>
</dbReference>
<evidence type="ECO:0000259" key="4">
    <source>
        <dbReference type="Pfam" id="PF00326"/>
    </source>
</evidence>
<dbReference type="InterPro" id="IPR002469">
    <property type="entry name" value="Peptidase_S9B_N"/>
</dbReference>
<dbReference type="Pfam" id="PF07676">
    <property type="entry name" value="PD40"/>
    <property type="match status" value="2"/>
</dbReference>
<evidence type="ECO:0000256" key="2">
    <source>
        <dbReference type="ARBA" id="ARBA00022825"/>
    </source>
</evidence>
<dbReference type="SUPFAM" id="SSF82171">
    <property type="entry name" value="DPP6 N-terminal domain-like"/>
    <property type="match status" value="1"/>
</dbReference>
<evidence type="ECO:0000313" key="7">
    <source>
        <dbReference type="Proteomes" id="UP001248581"/>
    </source>
</evidence>
<dbReference type="InterPro" id="IPR011042">
    <property type="entry name" value="6-blade_b-propeller_TolB-like"/>
</dbReference>
<dbReference type="EC" id="3.4.-.-" evidence="6"/>
<feature type="domain" description="Dipeptidylpeptidase IV N-terminal" evidence="5">
    <location>
        <begin position="197"/>
        <end position="286"/>
    </location>
</feature>
<dbReference type="GO" id="GO:0016787">
    <property type="term" value="F:hydrolase activity"/>
    <property type="evidence" value="ECO:0007669"/>
    <property type="project" value="UniProtKB-KW"/>
</dbReference>
<evidence type="ECO:0000256" key="1">
    <source>
        <dbReference type="ARBA" id="ARBA00022801"/>
    </source>
</evidence>
<dbReference type="RefSeq" id="WP_348387919.1">
    <property type="nucleotide sequence ID" value="NZ_CP134146.1"/>
</dbReference>
<proteinExistence type="predicted"/>
<name>A0ABY9TLW5_9GAMM</name>
<dbReference type="Proteomes" id="UP001248581">
    <property type="component" value="Chromosome"/>
</dbReference>
<gene>
    <name evidence="6" type="ORF">RI845_01125</name>
</gene>
<feature type="domain" description="Peptidase S9 prolyl oligopeptidase catalytic" evidence="4">
    <location>
        <begin position="473"/>
        <end position="680"/>
    </location>
</feature>